<evidence type="ECO:0000256" key="1">
    <source>
        <dbReference type="SAM" id="SignalP"/>
    </source>
</evidence>
<dbReference type="Proteomes" id="UP001200034">
    <property type="component" value="Unassembled WGS sequence"/>
</dbReference>
<dbReference type="AlphaFoldDB" id="A0AAD4JWJ8"/>
<keyword evidence="1" id="KW-0732">Signal</keyword>
<keyword evidence="3" id="KW-1185">Reference proteome</keyword>
<evidence type="ECO:0000313" key="2">
    <source>
        <dbReference type="EMBL" id="KAH8366061.1"/>
    </source>
</evidence>
<feature type="signal peptide" evidence="1">
    <location>
        <begin position="1"/>
        <end position="19"/>
    </location>
</feature>
<proteinExistence type="predicted"/>
<accession>A0AAD4JWJ8</accession>
<organism evidence="2 3">
    <name type="scientific">Drosophila rubida</name>
    <dbReference type="NCBI Taxonomy" id="30044"/>
    <lineage>
        <taxon>Eukaryota</taxon>
        <taxon>Metazoa</taxon>
        <taxon>Ecdysozoa</taxon>
        <taxon>Arthropoda</taxon>
        <taxon>Hexapoda</taxon>
        <taxon>Insecta</taxon>
        <taxon>Pterygota</taxon>
        <taxon>Neoptera</taxon>
        <taxon>Endopterygota</taxon>
        <taxon>Diptera</taxon>
        <taxon>Brachycera</taxon>
        <taxon>Muscomorpha</taxon>
        <taxon>Ephydroidea</taxon>
        <taxon>Drosophilidae</taxon>
        <taxon>Drosophila</taxon>
    </lineage>
</organism>
<name>A0AAD4JWJ8_9MUSC</name>
<dbReference type="Pfam" id="PF00379">
    <property type="entry name" value="Chitin_bind_4"/>
    <property type="match status" value="1"/>
</dbReference>
<sequence>MLLWCLSAAGCCCLQLVSAAHVYMEFNGQHYEYNTDGRASAHQLSPNYQQLDSQQHWPYTVGNPGAGNARRHQWGWTPPESVISASAAPTAAATSRPPSYNINLNTPLMTHTQHTDAAGHVLGKYSYYDAAGYHELSYKAGAGIGFVVMGGNLAKPTQQLQYE</sequence>
<dbReference type="InterPro" id="IPR000618">
    <property type="entry name" value="Insect_cuticle"/>
</dbReference>
<protein>
    <submittedName>
        <fullName evidence="2">Uncharacterized protein</fullName>
    </submittedName>
</protein>
<reference evidence="2" key="1">
    <citation type="journal article" date="2021" name="Mol. Ecol. Resour.">
        <title>Phylogenomic analyses of the genus Drosophila reveals genomic signals of climate adaptation.</title>
        <authorList>
            <person name="Li F."/>
            <person name="Rane R.V."/>
            <person name="Luria V."/>
            <person name="Xiong Z."/>
            <person name="Chen J."/>
            <person name="Li Z."/>
            <person name="Catullo R.A."/>
            <person name="Griffin P.C."/>
            <person name="Schiffer M."/>
            <person name="Pearce S."/>
            <person name="Lee S.F."/>
            <person name="McElroy K."/>
            <person name="Stocker A."/>
            <person name="Shirriffs J."/>
            <person name="Cockerell F."/>
            <person name="Coppin C."/>
            <person name="Sgro C.M."/>
            <person name="Karger A."/>
            <person name="Cain J.W."/>
            <person name="Weber J.A."/>
            <person name="Santpere G."/>
            <person name="Kirschner M.W."/>
            <person name="Hoffmann A.A."/>
            <person name="Oakeshott J.G."/>
            <person name="Zhang G."/>
        </authorList>
    </citation>
    <scope>NUCLEOTIDE SEQUENCE</scope>
    <source>
        <strain evidence="2">BGI-SZ-2011g</strain>
    </source>
</reference>
<gene>
    <name evidence="2" type="ORF">KR093_008825</name>
</gene>
<feature type="chain" id="PRO_5042062530" evidence="1">
    <location>
        <begin position="20"/>
        <end position="163"/>
    </location>
</feature>
<evidence type="ECO:0000313" key="3">
    <source>
        <dbReference type="Proteomes" id="UP001200034"/>
    </source>
</evidence>
<dbReference type="EMBL" id="JAJJHW010002774">
    <property type="protein sequence ID" value="KAH8366061.1"/>
    <property type="molecule type" value="Genomic_DNA"/>
</dbReference>
<comment type="caution">
    <text evidence="2">The sequence shown here is derived from an EMBL/GenBank/DDBJ whole genome shotgun (WGS) entry which is preliminary data.</text>
</comment>